<dbReference type="SUPFAM" id="SSF52113">
    <property type="entry name" value="BRCT domain"/>
    <property type="match status" value="1"/>
</dbReference>
<dbReference type="AlphaFoldDB" id="A0A9P8RMZ5"/>
<feature type="region of interest" description="Disordered" evidence="4">
    <location>
        <begin position="78"/>
        <end position="198"/>
    </location>
</feature>
<reference evidence="6" key="1">
    <citation type="submission" date="2021-03" db="EMBL/GenBank/DDBJ databases">
        <title>Comparative genomics and phylogenomic investigation of the class Geoglossomycetes provide insights into ecological specialization and systematics.</title>
        <authorList>
            <person name="Melie T."/>
            <person name="Pirro S."/>
            <person name="Miller A.N."/>
            <person name="Quandt A."/>
        </authorList>
    </citation>
    <scope>NUCLEOTIDE SEQUENCE</scope>
    <source>
        <strain evidence="6">CAQ_001_2017</strain>
    </source>
</reference>
<evidence type="ECO:0000256" key="2">
    <source>
        <dbReference type="ARBA" id="ARBA00022763"/>
    </source>
</evidence>
<name>A0A9P8RMZ5_9PEZI</name>
<dbReference type="InterPro" id="IPR036420">
    <property type="entry name" value="BRCT_dom_sf"/>
</dbReference>
<protein>
    <recommendedName>
        <fullName evidence="5">BRCT domain-containing protein</fullName>
    </recommendedName>
</protein>
<dbReference type="GO" id="GO:0006974">
    <property type="term" value="P:DNA damage response"/>
    <property type="evidence" value="ECO:0007669"/>
    <property type="project" value="UniProtKB-KW"/>
</dbReference>
<evidence type="ECO:0000313" key="7">
    <source>
        <dbReference type="Proteomes" id="UP000750711"/>
    </source>
</evidence>
<evidence type="ECO:0000256" key="4">
    <source>
        <dbReference type="SAM" id="MobiDB-lite"/>
    </source>
</evidence>
<evidence type="ECO:0000256" key="1">
    <source>
        <dbReference type="ARBA" id="ARBA00004123"/>
    </source>
</evidence>
<accession>A0A9P8RMZ5</accession>
<feature type="compositionally biased region" description="Polar residues" evidence="4">
    <location>
        <begin position="88"/>
        <end position="98"/>
    </location>
</feature>
<evidence type="ECO:0000313" key="6">
    <source>
        <dbReference type="EMBL" id="KAH0556931.1"/>
    </source>
</evidence>
<feature type="domain" description="BRCT" evidence="5">
    <location>
        <begin position="218"/>
        <end position="303"/>
    </location>
</feature>
<dbReference type="Gene3D" id="3.40.50.10190">
    <property type="entry name" value="BRCT domain"/>
    <property type="match status" value="2"/>
</dbReference>
<dbReference type="InterPro" id="IPR001357">
    <property type="entry name" value="BRCT_dom"/>
</dbReference>
<dbReference type="Pfam" id="PF00533">
    <property type="entry name" value="BRCT"/>
    <property type="match status" value="1"/>
</dbReference>
<sequence length="441" mass="48815">PQYTCLQPVIMDRKVLINLRPEDELAIGPVKFSIGLMEERRIQVASSPVLKDGEPVDLFKEHNKQDGTSILVSRSMCESTPLAGPEGSLSTPKASAATQEKVLDTPALESRHLTPDKVTAERSEDSSLEDSLPTAATARRRKVTDALKRTASDQGNTTSARKRKTQSSEETMPIERPSKHSRSRNIPHNGLSEDPSQTVNVVQKGPRLAENSFYDGPTPRIVFSNSEVPEKPELMRFLRTVGAKRLNVVSETVSNFLCVAPGELKRTSKLTISVALGKTIVTDDWIVNSEQAGQLLDPKPYLPRDPIREQAWGFNLEEAIQRGREKVRALEGWSIYFTPSLSKELGEAIKELQHMAHAAGASSVQTRLPLIAAEKFTDTLLLGSEYDKDASELADLGWQLYSKDLLSLSILRGRLDTDSDEFKLNFQSTSQKAKGRVTRGR</sequence>
<keyword evidence="3" id="KW-0539">Nucleus</keyword>
<evidence type="ECO:0000259" key="5">
    <source>
        <dbReference type="PROSITE" id="PS50172"/>
    </source>
</evidence>
<dbReference type="Proteomes" id="UP000750711">
    <property type="component" value="Unassembled WGS sequence"/>
</dbReference>
<comment type="caution">
    <text evidence="6">The sequence shown here is derived from an EMBL/GenBank/DDBJ whole genome shotgun (WGS) entry which is preliminary data.</text>
</comment>
<dbReference type="GO" id="GO:0005634">
    <property type="term" value="C:nucleus"/>
    <property type="evidence" value="ECO:0007669"/>
    <property type="project" value="UniProtKB-SubCell"/>
</dbReference>
<evidence type="ECO:0000256" key="3">
    <source>
        <dbReference type="ARBA" id="ARBA00023242"/>
    </source>
</evidence>
<dbReference type="PANTHER" id="PTHR23196:SF1">
    <property type="entry name" value="PAX-INTERACTING PROTEIN 1"/>
    <property type="match status" value="1"/>
</dbReference>
<proteinExistence type="predicted"/>
<keyword evidence="7" id="KW-1185">Reference proteome</keyword>
<dbReference type="SMART" id="SM00292">
    <property type="entry name" value="BRCT"/>
    <property type="match status" value="1"/>
</dbReference>
<dbReference type="PANTHER" id="PTHR23196">
    <property type="entry name" value="PAX TRANSCRIPTION ACTIVATION DOMAIN INTERACTING PROTEIN"/>
    <property type="match status" value="1"/>
</dbReference>
<gene>
    <name evidence="6" type="ORF">GP486_005283</name>
</gene>
<dbReference type="PROSITE" id="PS50172">
    <property type="entry name" value="BRCT"/>
    <property type="match status" value="1"/>
</dbReference>
<organism evidence="6 7">
    <name type="scientific">Trichoglossum hirsutum</name>
    <dbReference type="NCBI Taxonomy" id="265104"/>
    <lineage>
        <taxon>Eukaryota</taxon>
        <taxon>Fungi</taxon>
        <taxon>Dikarya</taxon>
        <taxon>Ascomycota</taxon>
        <taxon>Pezizomycotina</taxon>
        <taxon>Geoglossomycetes</taxon>
        <taxon>Geoglossales</taxon>
        <taxon>Geoglossaceae</taxon>
        <taxon>Trichoglossum</taxon>
    </lineage>
</organism>
<feature type="non-terminal residue" evidence="6">
    <location>
        <position position="1"/>
    </location>
</feature>
<feature type="compositionally biased region" description="Basic and acidic residues" evidence="4">
    <location>
        <begin position="109"/>
        <end position="125"/>
    </location>
</feature>
<dbReference type="CDD" id="cd17744">
    <property type="entry name" value="BRCT_MDC1_rpt1"/>
    <property type="match status" value="1"/>
</dbReference>
<keyword evidence="2" id="KW-0227">DNA damage</keyword>
<comment type="subcellular location">
    <subcellularLocation>
        <location evidence="1">Nucleus</location>
    </subcellularLocation>
</comment>
<dbReference type="EMBL" id="JAGHQM010000970">
    <property type="protein sequence ID" value="KAH0556931.1"/>
    <property type="molecule type" value="Genomic_DNA"/>
</dbReference>
<dbReference type="InterPro" id="IPR051579">
    <property type="entry name" value="DDR_Transcriptional_Reg"/>
</dbReference>